<keyword evidence="2" id="KW-0540">Nuclease</keyword>
<keyword evidence="2" id="KW-0255">Endonuclease</keyword>
<feature type="domain" description="HNH nuclease" evidence="1">
    <location>
        <begin position="73"/>
        <end position="122"/>
    </location>
</feature>
<evidence type="ECO:0000313" key="3">
    <source>
        <dbReference type="Proteomes" id="UP000092573"/>
    </source>
</evidence>
<evidence type="ECO:0000313" key="2">
    <source>
        <dbReference type="EMBL" id="ANS77358.1"/>
    </source>
</evidence>
<gene>
    <name evidence="2" type="ORF">AWM70_20465</name>
</gene>
<protein>
    <submittedName>
        <fullName evidence="2">HNH endonuclease</fullName>
    </submittedName>
</protein>
<dbReference type="InterPro" id="IPR052892">
    <property type="entry name" value="NA-targeting_endonuclease"/>
</dbReference>
<dbReference type="PANTHER" id="PTHR33877:SF2">
    <property type="entry name" value="OS07G0170200 PROTEIN"/>
    <property type="match status" value="1"/>
</dbReference>
<accession>A0A1B1N7H4</accession>
<dbReference type="InterPro" id="IPR029471">
    <property type="entry name" value="HNH_5"/>
</dbReference>
<reference evidence="2 3" key="1">
    <citation type="submission" date="2016-01" db="EMBL/GenBank/DDBJ databases">
        <title>Complete Genome Sequence of Paenibacillus yonginensis DCY84, a novel Plant Growth-Promoting Bacteria with Elicitation of Induced Systemic Resistance.</title>
        <authorList>
            <person name="Kim Y.J."/>
            <person name="Yang D.C."/>
            <person name="Sukweenadhi J."/>
        </authorList>
    </citation>
    <scope>NUCLEOTIDE SEQUENCE [LARGE SCALE GENOMIC DNA]</scope>
    <source>
        <strain evidence="2 3">DCY84</strain>
    </source>
</reference>
<evidence type="ECO:0000259" key="1">
    <source>
        <dbReference type="SMART" id="SM00507"/>
    </source>
</evidence>
<dbReference type="PANTHER" id="PTHR33877">
    <property type="entry name" value="SLL1193 PROTEIN"/>
    <property type="match status" value="1"/>
</dbReference>
<dbReference type="KEGG" id="pyg:AWM70_20465"/>
<dbReference type="STRING" id="1462996.AWM70_20465"/>
<name>A0A1B1N7H4_9BACL</name>
<sequence>MTAPGFPQGMAAPEDAQQLKPMRSGLVRMRGKSDKGRRWQQEIDLELARLLVREKAAVIVNRHTIRRLFTNREFKTFILERDRYTCHFCGGYGDTIDHLLPRAKGGHTTPLNCVCACNACNQSKADRDVDDFLSSVVKQPEAASSIEQKKE</sequence>
<dbReference type="GO" id="GO:0004519">
    <property type="term" value="F:endonuclease activity"/>
    <property type="evidence" value="ECO:0007669"/>
    <property type="project" value="UniProtKB-KW"/>
</dbReference>
<dbReference type="Gene3D" id="1.10.30.50">
    <property type="match status" value="1"/>
</dbReference>
<dbReference type="CDD" id="cd00085">
    <property type="entry name" value="HNHc"/>
    <property type="match status" value="1"/>
</dbReference>
<proteinExistence type="predicted"/>
<keyword evidence="3" id="KW-1185">Reference proteome</keyword>
<dbReference type="EMBL" id="CP014167">
    <property type="protein sequence ID" value="ANS77358.1"/>
    <property type="molecule type" value="Genomic_DNA"/>
</dbReference>
<dbReference type="SMART" id="SM00507">
    <property type="entry name" value="HNHc"/>
    <property type="match status" value="1"/>
</dbReference>
<dbReference type="Pfam" id="PF14279">
    <property type="entry name" value="HNH_5"/>
    <property type="match status" value="1"/>
</dbReference>
<dbReference type="AlphaFoldDB" id="A0A1B1N7H4"/>
<dbReference type="Proteomes" id="UP000092573">
    <property type="component" value="Chromosome"/>
</dbReference>
<organism evidence="2 3">
    <name type="scientific">Paenibacillus yonginensis</name>
    <dbReference type="NCBI Taxonomy" id="1462996"/>
    <lineage>
        <taxon>Bacteria</taxon>
        <taxon>Bacillati</taxon>
        <taxon>Bacillota</taxon>
        <taxon>Bacilli</taxon>
        <taxon>Bacillales</taxon>
        <taxon>Paenibacillaceae</taxon>
        <taxon>Paenibacillus</taxon>
    </lineage>
</organism>
<keyword evidence="2" id="KW-0378">Hydrolase</keyword>
<dbReference type="InterPro" id="IPR003615">
    <property type="entry name" value="HNH_nuc"/>
</dbReference>